<reference evidence="1 2" key="1">
    <citation type="journal article" date="2018" name="Nat. Biotechnol.">
        <title>A standardized bacterial taxonomy based on genome phylogeny substantially revises the tree of life.</title>
        <authorList>
            <person name="Parks D.H."/>
            <person name="Chuvochina M."/>
            <person name="Waite D.W."/>
            <person name="Rinke C."/>
            <person name="Skarshewski A."/>
            <person name="Chaumeil P.A."/>
            <person name="Hugenholtz P."/>
        </authorList>
    </citation>
    <scope>NUCLEOTIDE SEQUENCE [LARGE SCALE GENOMIC DNA]</scope>
    <source>
        <strain evidence="1">UBA10707</strain>
    </source>
</reference>
<dbReference type="AlphaFoldDB" id="A0A356LKG6"/>
<comment type="caution">
    <text evidence="1">The sequence shown here is derived from an EMBL/GenBank/DDBJ whole genome shotgun (WGS) entry which is preliminary data.</text>
</comment>
<evidence type="ECO:0000313" key="1">
    <source>
        <dbReference type="EMBL" id="HBP31523.1"/>
    </source>
</evidence>
<proteinExistence type="predicted"/>
<gene>
    <name evidence="1" type="ORF">DD666_19200</name>
</gene>
<accession>A0A356LKG6</accession>
<dbReference type="Proteomes" id="UP000264036">
    <property type="component" value="Unassembled WGS sequence"/>
</dbReference>
<name>A0A356LKG6_9BURK</name>
<organism evidence="1 2">
    <name type="scientific">Advenella kashmirensis</name>
    <dbReference type="NCBI Taxonomy" id="310575"/>
    <lineage>
        <taxon>Bacteria</taxon>
        <taxon>Pseudomonadati</taxon>
        <taxon>Pseudomonadota</taxon>
        <taxon>Betaproteobacteria</taxon>
        <taxon>Burkholderiales</taxon>
        <taxon>Alcaligenaceae</taxon>
    </lineage>
</organism>
<evidence type="ECO:0000313" key="2">
    <source>
        <dbReference type="Proteomes" id="UP000264036"/>
    </source>
</evidence>
<dbReference type="EMBL" id="DOEK01000040">
    <property type="protein sequence ID" value="HBP31523.1"/>
    <property type="molecule type" value="Genomic_DNA"/>
</dbReference>
<protein>
    <submittedName>
        <fullName evidence="1">Uncharacterized protein</fullName>
    </submittedName>
</protein>
<sequence>MRVIIIQGKKSCKRLAGFDENVQQFRSFRVLPQFFEIYGAWHVRRCHRQCTGLWVRATRAPGGAPAGHAEVASQT</sequence>